<feature type="domain" description="STAS" evidence="1">
    <location>
        <begin position="54"/>
        <end position="121"/>
    </location>
</feature>
<proteinExistence type="predicted"/>
<dbReference type="EMBL" id="AP023355">
    <property type="protein sequence ID" value="BCJ34030.1"/>
    <property type="molecule type" value="Genomic_DNA"/>
</dbReference>
<dbReference type="SUPFAM" id="SSF52091">
    <property type="entry name" value="SpoIIaa-like"/>
    <property type="match status" value="1"/>
</dbReference>
<accession>A0A7R7DLQ7</accession>
<dbReference type="Gene3D" id="3.30.750.24">
    <property type="entry name" value="STAS domain"/>
    <property type="match status" value="1"/>
</dbReference>
<evidence type="ECO:0000259" key="1">
    <source>
        <dbReference type="PROSITE" id="PS50801"/>
    </source>
</evidence>
<dbReference type="PROSITE" id="PS50801">
    <property type="entry name" value="STAS"/>
    <property type="match status" value="1"/>
</dbReference>
<dbReference type="AlphaFoldDB" id="A0A7R7DLQ7"/>
<evidence type="ECO:0000313" key="3">
    <source>
        <dbReference type="Proteomes" id="UP000611640"/>
    </source>
</evidence>
<name>A0A7R7DLQ7_9ACTN</name>
<sequence>MSGTFEGVEQLPPVRVRRTPRGLLIEWDGTVGAASRGPAHQLSDLWPHRTGEVVLLDLSGLHLVTADGIDGLLGAIAALARRGFDVRLCDPQPLVRTTLFLTGVPAGVAIYDDVPSAVAGRIRDQIDDRAYL</sequence>
<reference evidence="2 3" key="1">
    <citation type="submission" date="2020-08" db="EMBL/GenBank/DDBJ databases">
        <title>Whole genome shotgun sequence of Actinocatenispora thailandica NBRC 105041.</title>
        <authorList>
            <person name="Komaki H."/>
            <person name="Tamura T."/>
        </authorList>
    </citation>
    <scope>NUCLEOTIDE SEQUENCE [LARGE SCALE GENOMIC DNA]</scope>
    <source>
        <strain evidence="2 3">NBRC 105041</strain>
    </source>
</reference>
<dbReference type="RefSeq" id="WP_203960815.1">
    <property type="nucleotide sequence ID" value="NZ_AP023355.1"/>
</dbReference>
<protein>
    <recommendedName>
        <fullName evidence="1">STAS domain-containing protein</fullName>
    </recommendedName>
</protein>
<organism evidence="2 3">
    <name type="scientific">Actinocatenispora thailandica</name>
    <dbReference type="NCBI Taxonomy" id="227318"/>
    <lineage>
        <taxon>Bacteria</taxon>
        <taxon>Bacillati</taxon>
        <taxon>Actinomycetota</taxon>
        <taxon>Actinomycetes</taxon>
        <taxon>Micromonosporales</taxon>
        <taxon>Micromonosporaceae</taxon>
        <taxon>Actinocatenispora</taxon>
    </lineage>
</organism>
<keyword evidence="3" id="KW-1185">Reference proteome</keyword>
<dbReference type="InterPro" id="IPR002645">
    <property type="entry name" value="STAS_dom"/>
</dbReference>
<dbReference type="Pfam" id="PF01740">
    <property type="entry name" value="STAS"/>
    <property type="match status" value="1"/>
</dbReference>
<gene>
    <name evidence="2" type="ORF">Athai_15330</name>
</gene>
<dbReference type="KEGG" id="atl:Athai_15330"/>
<dbReference type="InterPro" id="IPR036513">
    <property type="entry name" value="STAS_dom_sf"/>
</dbReference>
<evidence type="ECO:0000313" key="2">
    <source>
        <dbReference type="EMBL" id="BCJ34030.1"/>
    </source>
</evidence>
<dbReference type="Proteomes" id="UP000611640">
    <property type="component" value="Chromosome"/>
</dbReference>